<name>A0A8H3FTE5_9LECA</name>
<dbReference type="Gene3D" id="3.40.50.300">
    <property type="entry name" value="P-loop containing nucleotide triphosphate hydrolases"/>
    <property type="match status" value="1"/>
</dbReference>
<keyword evidence="5" id="KW-1185">Reference proteome</keyword>
<dbReference type="SUPFAM" id="SSF52540">
    <property type="entry name" value="P-loop containing nucleoside triphosphate hydrolases"/>
    <property type="match status" value="1"/>
</dbReference>
<evidence type="ECO:0000256" key="2">
    <source>
        <dbReference type="SAM" id="Coils"/>
    </source>
</evidence>
<protein>
    <submittedName>
        <fullName evidence="4">Structural maintenance of chromosomes protein 3</fullName>
    </submittedName>
</protein>
<evidence type="ECO:0000259" key="3">
    <source>
        <dbReference type="Pfam" id="PF02463"/>
    </source>
</evidence>
<sequence>MYIKQIIIQGFKSYKEQTVIEPFSPKHNVIVGRNGSGKSNFFAAIRFVLSDAYTQMGREERNALLHEGTGAAVMSAFVEIIFDNSDDRFPTGKPELILRRTIGMKKDEYSLDRKNATKSDVMNLLESAGFSRSNPYYIVPQGRVTALTNMKDNERLNLLKEVAGTQVYEARRTESLKIMNETNNKREKIDELLVYIKERLTQLEEEKEELRDYQEKDKDRRCLQYTIDHREQVAITNELENLDDQRQGGVDDTDESSERFIQGETELAEINAQISELKQQVELLKVDKRQLEDERKEKAKARAKIELEVKSLSDGQSAAQQARSHYASELDKVQTSIREHEEELAEVTPGYVEKLQQEGTIRSELTSAEDTRSGLYTKQGRNSRFRNKKERDDWLREAINHSYTDLSKVKAVRVQTTEDITELENDIANTEAEITELREQLDSRGDNSEAIQNDIQEAKALRDRLMDERK</sequence>
<feature type="domain" description="RecF/RecN/SMC N-terminal" evidence="3">
    <location>
        <begin position="2"/>
        <end position="316"/>
    </location>
</feature>
<dbReference type="GO" id="GO:0016887">
    <property type="term" value="F:ATP hydrolysis activity"/>
    <property type="evidence" value="ECO:0007669"/>
    <property type="project" value="InterPro"/>
</dbReference>
<organism evidence="4 5">
    <name type="scientific">Alectoria fallacina</name>
    <dbReference type="NCBI Taxonomy" id="1903189"/>
    <lineage>
        <taxon>Eukaryota</taxon>
        <taxon>Fungi</taxon>
        <taxon>Dikarya</taxon>
        <taxon>Ascomycota</taxon>
        <taxon>Pezizomycotina</taxon>
        <taxon>Lecanoromycetes</taxon>
        <taxon>OSLEUM clade</taxon>
        <taxon>Lecanoromycetidae</taxon>
        <taxon>Lecanorales</taxon>
        <taxon>Lecanorineae</taxon>
        <taxon>Parmeliaceae</taxon>
        <taxon>Alectoria</taxon>
    </lineage>
</organism>
<dbReference type="EMBL" id="CAJPDR010000256">
    <property type="protein sequence ID" value="CAF9928757.1"/>
    <property type="molecule type" value="Genomic_DNA"/>
</dbReference>
<dbReference type="PANTHER" id="PTHR43977">
    <property type="entry name" value="STRUCTURAL MAINTENANCE OF CHROMOSOMES PROTEIN 3"/>
    <property type="match status" value="1"/>
</dbReference>
<dbReference type="InterPro" id="IPR041741">
    <property type="entry name" value="SMC3_ABC_euk"/>
</dbReference>
<keyword evidence="2" id="KW-0175">Coiled coil</keyword>
<evidence type="ECO:0000313" key="4">
    <source>
        <dbReference type="EMBL" id="CAF9928757.1"/>
    </source>
</evidence>
<dbReference type="Pfam" id="PF02463">
    <property type="entry name" value="SMC_N"/>
    <property type="match status" value="1"/>
</dbReference>
<proteinExistence type="predicted"/>
<gene>
    <name evidence="4" type="primary">SMC3_1</name>
    <name evidence="4" type="ORF">ALECFALPRED_004132</name>
</gene>
<comment type="caution">
    <text evidence="4">The sequence shown here is derived from an EMBL/GenBank/DDBJ whole genome shotgun (WGS) entry which is preliminary data.</text>
</comment>
<evidence type="ECO:0000313" key="5">
    <source>
        <dbReference type="Proteomes" id="UP000664203"/>
    </source>
</evidence>
<dbReference type="InterPro" id="IPR003395">
    <property type="entry name" value="RecF/RecN/SMC_N"/>
</dbReference>
<dbReference type="InterPro" id="IPR027417">
    <property type="entry name" value="P-loop_NTPase"/>
</dbReference>
<keyword evidence="1" id="KW-0131">Cell cycle</keyword>
<dbReference type="FunFam" id="3.40.50.300:FF:000424">
    <property type="entry name" value="Structural maintenance of chromosomes 3"/>
    <property type="match status" value="1"/>
</dbReference>
<dbReference type="GO" id="GO:0005524">
    <property type="term" value="F:ATP binding"/>
    <property type="evidence" value="ECO:0007669"/>
    <property type="project" value="InterPro"/>
</dbReference>
<feature type="coiled-coil region" evidence="2">
    <location>
        <begin position="186"/>
        <end position="220"/>
    </location>
</feature>
<dbReference type="CDD" id="cd03272">
    <property type="entry name" value="ABC_SMC3_euk"/>
    <property type="match status" value="1"/>
</dbReference>
<accession>A0A8H3FTE5</accession>
<feature type="coiled-coil region" evidence="2">
    <location>
        <begin position="413"/>
        <end position="468"/>
    </location>
</feature>
<dbReference type="OrthoDB" id="431497at2759"/>
<reference evidence="4" key="1">
    <citation type="submission" date="2021-03" db="EMBL/GenBank/DDBJ databases">
        <authorList>
            <person name="Tagirdzhanova G."/>
        </authorList>
    </citation>
    <scope>NUCLEOTIDE SEQUENCE</scope>
</reference>
<feature type="coiled-coil region" evidence="2">
    <location>
        <begin position="260"/>
        <end position="343"/>
    </location>
</feature>
<evidence type="ECO:0000256" key="1">
    <source>
        <dbReference type="ARBA" id="ARBA00023306"/>
    </source>
</evidence>
<dbReference type="Proteomes" id="UP000664203">
    <property type="component" value="Unassembled WGS sequence"/>
</dbReference>
<dbReference type="AlphaFoldDB" id="A0A8H3FTE5"/>